<proteinExistence type="predicted"/>
<keyword evidence="4 5" id="KW-0472">Membrane</keyword>
<evidence type="ECO:0000256" key="5">
    <source>
        <dbReference type="SAM" id="Phobius"/>
    </source>
</evidence>
<feature type="transmembrane region" description="Helical" evidence="5">
    <location>
        <begin position="100"/>
        <end position="118"/>
    </location>
</feature>
<dbReference type="InterPro" id="IPR020846">
    <property type="entry name" value="MFS_dom"/>
</dbReference>
<dbReference type="InterPro" id="IPR036259">
    <property type="entry name" value="MFS_trans_sf"/>
</dbReference>
<gene>
    <name evidence="7" type="ORF">ASPCADRAFT_56511</name>
</gene>
<accession>A0A1R3RBK8</accession>
<feature type="transmembrane region" description="Helical" evidence="5">
    <location>
        <begin position="124"/>
        <end position="148"/>
    </location>
</feature>
<dbReference type="PANTHER" id="PTHR23502:SF47">
    <property type="entry name" value="MAJOR FACILITATOR SUPERFAMILY (MFS) PROFILE DOMAIN-CONTAINING PROTEIN-RELATED"/>
    <property type="match status" value="1"/>
</dbReference>
<evidence type="ECO:0000313" key="7">
    <source>
        <dbReference type="EMBL" id="OOF91843.1"/>
    </source>
</evidence>
<dbReference type="GO" id="GO:0022857">
    <property type="term" value="F:transmembrane transporter activity"/>
    <property type="evidence" value="ECO:0007669"/>
    <property type="project" value="InterPro"/>
</dbReference>
<evidence type="ECO:0000256" key="4">
    <source>
        <dbReference type="ARBA" id="ARBA00023136"/>
    </source>
</evidence>
<keyword evidence="2 5" id="KW-0812">Transmembrane</keyword>
<dbReference type="OrthoDB" id="446368at2759"/>
<dbReference type="OMA" id="FQARECS"/>
<dbReference type="PROSITE" id="PS50850">
    <property type="entry name" value="MFS"/>
    <property type="match status" value="1"/>
</dbReference>
<comment type="subcellular location">
    <subcellularLocation>
        <location evidence="1">Membrane</location>
        <topology evidence="1">Multi-pass membrane protein</topology>
    </subcellularLocation>
</comment>
<dbReference type="PANTHER" id="PTHR23502">
    <property type="entry name" value="MAJOR FACILITATOR SUPERFAMILY"/>
    <property type="match status" value="1"/>
</dbReference>
<dbReference type="AlphaFoldDB" id="A0A1R3RBK8"/>
<feature type="transmembrane region" description="Helical" evidence="5">
    <location>
        <begin position="33"/>
        <end position="54"/>
    </location>
</feature>
<dbReference type="Pfam" id="PF07690">
    <property type="entry name" value="MFS_1"/>
    <property type="match status" value="1"/>
</dbReference>
<feature type="transmembrane region" description="Helical" evidence="5">
    <location>
        <begin position="345"/>
        <end position="364"/>
    </location>
</feature>
<dbReference type="VEuPathDB" id="FungiDB:ASPCADRAFT_56511"/>
<keyword evidence="8" id="KW-1185">Reference proteome</keyword>
<keyword evidence="3 5" id="KW-1133">Transmembrane helix</keyword>
<feature type="transmembrane region" description="Helical" evidence="5">
    <location>
        <begin position="193"/>
        <end position="219"/>
    </location>
</feature>
<dbReference type="Proteomes" id="UP000188318">
    <property type="component" value="Unassembled WGS sequence"/>
</dbReference>
<evidence type="ECO:0000256" key="2">
    <source>
        <dbReference type="ARBA" id="ARBA00022692"/>
    </source>
</evidence>
<dbReference type="InterPro" id="IPR011701">
    <property type="entry name" value="MFS"/>
</dbReference>
<protein>
    <recommendedName>
        <fullName evidence="6">Major facilitator superfamily (MFS) profile domain-containing protein</fullName>
    </recommendedName>
</protein>
<sequence length="473" mass="52349">MDQGKEPEKTDIVEWASLDDPDHPQNLSKPMKWFVTLTYGLMTFVVTFASSVFSTANEATSAEFHVSIEVMTLATALTVLGFAFGPLLFGPLSEVYGRKWPLLSGFFIFAIFNIPVAVAQNLQTIMICRFLVGFGGAAPLAIVGGGLADMFDPITRGAAVLIFAGATFMGSIAGPIIGGFVTQSYLGWRWTQWLTLIPALVLWLVGVFFVPETFSPVLLTRRAKNLRFDTGNWALHSRHEAQRVELDAIARTYLIRPIVMLVQEPILMLVTVYMSLIYGILYLFFEAFPISFNEERKWNLGVGALPFLSIAIGIILGSVVILFHIRIRYASIAKKHGSVPPEERLLPMMLGSILLPAGLFWWAWTSNPHILWVPQVIAGVPIGMGLVMIFLQGLNYIIDVYTRNANSAVAANVFLRSWVGAGFTMFATGMFHNLGVPWATSLLAFLCTALIPVPFLFWIYGPAIRRQSKFVPS</sequence>
<dbReference type="CDD" id="cd17323">
    <property type="entry name" value="MFS_Tpo1_MDR_like"/>
    <property type="match status" value="1"/>
</dbReference>
<name>A0A1R3RBK8_ASPC5</name>
<feature type="domain" description="Major facilitator superfamily (MFS) profile" evidence="6">
    <location>
        <begin position="35"/>
        <end position="464"/>
    </location>
</feature>
<dbReference type="Gene3D" id="1.20.1250.20">
    <property type="entry name" value="MFS general substrate transporter like domains"/>
    <property type="match status" value="1"/>
</dbReference>
<organism evidence="7 8">
    <name type="scientific">Aspergillus carbonarius (strain ITEM 5010)</name>
    <dbReference type="NCBI Taxonomy" id="602072"/>
    <lineage>
        <taxon>Eukaryota</taxon>
        <taxon>Fungi</taxon>
        <taxon>Dikarya</taxon>
        <taxon>Ascomycota</taxon>
        <taxon>Pezizomycotina</taxon>
        <taxon>Eurotiomycetes</taxon>
        <taxon>Eurotiomycetidae</taxon>
        <taxon>Eurotiales</taxon>
        <taxon>Aspergillaceae</taxon>
        <taxon>Aspergillus</taxon>
        <taxon>Aspergillus subgen. Circumdati</taxon>
    </lineage>
</organism>
<feature type="transmembrane region" description="Helical" evidence="5">
    <location>
        <begin position="376"/>
        <end position="397"/>
    </location>
</feature>
<dbReference type="GO" id="GO:0005886">
    <property type="term" value="C:plasma membrane"/>
    <property type="evidence" value="ECO:0007669"/>
    <property type="project" value="TreeGrafter"/>
</dbReference>
<dbReference type="FunFam" id="1.20.1250.20:FF:000011">
    <property type="entry name" value="MFS multidrug transporter, putative"/>
    <property type="match status" value="1"/>
</dbReference>
<dbReference type="EMBL" id="KV907509">
    <property type="protein sequence ID" value="OOF91843.1"/>
    <property type="molecule type" value="Genomic_DNA"/>
</dbReference>
<reference evidence="8" key="1">
    <citation type="journal article" date="2017" name="Genome Biol.">
        <title>Comparative genomics reveals high biological diversity and specific adaptations in the industrially and medically important fungal genus Aspergillus.</title>
        <authorList>
            <person name="de Vries R.P."/>
            <person name="Riley R."/>
            <person name="Wiebenga A."/>
            <person name="Aguilar-Osorio G."/>
            <person name="Amillis S."/>
            <person name="Uchima C.A."/>
            <person name="Anderluh G."/>
            <person name="Asadollahi M."/>
            <person name="Askin M."/>
            <person name="Barry K."/>
            <person name="Battaglia E."/>
            <person name="Bayram O."/>
            <person name="Benocci T."/>
            <person name="Braus-Stromeyer S.A."/>
            <person name="Caldana C."/>
            <person name="Canovas D."/>
            <person name="Cerqueira G.C."/>
            <person name="Chen F."/>
            <person name="Chen W."/>
            <person name="Choi C."/>
            <person name="Clum A."/>
            <person name="Dos Santos R.A."/>
            <person name="Damasio A.R."/>
            <person name="Diallinas G."/>
            <person name="Emri T."/>
            <person name="Fekete E."/>
            <person name="Flipphi M."/>
            <person name="Freyberg S."/>
            <person name="Gallo A."/>
            <person name="Gournas C."/>
            <person name="Habgood R."/>
            <person name="Hainaut M."/>
            <person name="Harispe M.L."/>
            <person name="Henrissat B."/>
            <person name="Hilden K.S."/>
            <person name="Hope R."/>
            <person name="Hossain A."/>
            <person name="Karabika E."/>
            <person name="Karaffa L."/>
            <person name="Karanyi Z."/>
            <person name="Krasevec N."/>
            <person name="Kuo A."/>
            <person name="Kusch H."/>
            <person name="LaButti K."/>
            <person name="Lagendijk E.L."/>
            <person name="Lapidus A."/>
            <person name="Levasseur A."/>
            <person name="Lindquist E."/>
            <person name="Lipzen A."/>
            <person name="Logrieco A.F."/>
            <person name="MacCabe A."/>
            <person name="Maekelae M.R."/>
            <person name="Malavazi I."/>
            <person name="Melin P."/>
            <person name="Meyer V."/>
            <person name="Mielnichuk N."/>
            <person name="Miskei M."/>
            <person name="Molnar A.P."/>
            <person name="Mule G."/>
            <person name="Ngan C.Y."/>
            <person name="Orejas M."/>
            <person name="Orosz E."/>
            <person name="Ouedraogo J.P."/>
            <person name="Overkamp K.M."/>
            <person name="Park H.-S."/>
            <person name="Perrone G."/>
            <person name="Piumi F."/>
            <person name="Punt P.J."/>
            <person name="Ram A.F."/>
            <person name="Ramon A."/>
            <person name="Rauscher S."/>
            <person name="Record E."/>
            <person name="Riano-Pachon D.M."/>
            <person name="Robert V."/>
            <person name="Roehrig J."/>
            <person name="Ruller R."/>
            <person name="Salamov A."/>
            <person name="Salih N.S."/>
            <person name="Samson R.A."/>
            <person name="Sandor E."/>
            <person name="Sanguinetti M."/>
            <person name="Schuetze T."/>
            <person name="Sepcic K."/>
            <person name="Shelest E."/>
            <person name="Sherlock G."/>
            <person name="Sophianopoulou V."/>
            <person name="Squina F.M."/>
            <person name="Sun H."/>
            <person name="Susca A."/>
            <person name="Todd R.B."/>
            <person name="Tsang A."/>
            <person name="Unkles S.E."/>
            <person name="van de Wiele N."/>
            <person name="van Rossen-Uffink D."/>
            <person name="Oliveira J.V."/>
            <person name="Vesth T.C."/>
            <person name="Visser J."/>
            <person name="Yu J.-H."/>
            <person name="Zhou M."/>
            <person name="Andersen M.R."/>
            <person name="Archer D.B."/>
            <person name="Baker S.E."/>
            <person name="Benoit I."/>
            <person name="Brakhage A.A."/>
            <person name="Braus G.H."/>
            <person name="Fischer R."/>
            <person name="Frisvad J.C."/>
            <person name="Goldman G.H."/>
            <person name="Houbraken J."/>
            <person name="Oakley B."/>
            <person name="Pocsi I."/>
            <person name="Scazzocchio C."/>
            <person name="Seiboth B."/>
            <person name="vanKuyk P.A."/>
            <person name="Wortman J."/>
            <person name="Dyer P.S."/>
            <person name="Grigoriev I.V."/>
        </authorList>
    </citation>
    <scope>NUCLEOTIDE SEQUENCE [LARGE SCALE GENOMIC DNA]</scope>
    <source>
        <strain evidence="8">ITEM 5010</strain>
    </source>
</reference>
<evidence type="ECO:0000256" key="1">
    <source>
        <dbReference type="ARBA" id="ARBA00004141"/>
    </source>
</evidence>
<feature type="transmembrane region" description="Helical" evidence="5">
    <location>
        <begin position="266"/>
        <end position="285"/>
    </location>
</feature>
<feature type="transmembrane region" description="Helical" evidence="5">
    <location>
        <begin position="160"/>
        <end position="181"/>
    </location>
</feature>
<feature type="transmembrane region" description="Helical" evidence="5">
    <location>
        <begin position="409"/>
        <end position="432"/>
    </location>
</feature>
<feature type="transmembrane region" description="Helical" evidence="5">
    <location>
        <begin position="438"/>
        <end position="460"/>
    </location>
</feature>
<dbReference type="STRING" id="602072.A0A1R3RBK8"/>
<evidence type="ECO:0000313" key="8">
    <source>
        <dbReference type="Proteomes" id="UP000188318"/>
    </source>
</evidence>
<dbReference type="SUPFAM" id="SSF103473">
    <property type="entry name" value="MFS general substrate transporter"/>
    <property type="match status" value="1"/>
</dbReference>
<evidence type="ECO:0000259" key="6">
    <source>
        <dbReference type="PROSITE" id="PS50850"/>
    </source>
</evidence>
<feature type="transmembrane region" description="Helical" evidence="5">
    <location>
        <begin position="305"/>
        <end position="325"/>
    </location>
</feature>
<feature type="transmembrane region" description="Helical" evidence="5">
    <location>
        <begin position="66"/>
        <end position="88"/>
    </location>
</feature>
<evidence type="ECO:0000256" key="3">
    <source>
        <dbReference type="ARBA" id="ARBA00022989"/>
    </source>
</evidence>